<evidence type="ECO:0000256" key="3">
    <source>
        <dbReference type="PROSITE-ProRule" id="PRU00169"/>
    </source>
</evidence>
<dbReference type="GO" id="GO:0006355">
    <property type="term" value="P:regulation of DNA-templated transcription"/>
    <property type="evidence" value="ECO:0007669"/>
    <property type="project" value="InterPro"/>
</dbReference>
<evidence type="ECO:0000259" key="5">
    <source>
        <dbReference type="PROSITE" id="PS50110"/>
    </source>
</evidence>
<dbReference type="InterPro" id="IPR011006">
    <property type="entry name" value="CheY-like_superfamily"/>
</dbReference>
<feature type="modified residue" description="4-aspartylphosphate" evidence="3">
    <location>
        <position position="57"/>
    </location>
</feature>
<dbReference type="CDD" id="cd17535">
    <property type="entry name" value="REC_NarL-like"/>
    <property type="match status" value="1"/>
</dbReference>
<dbReference type="SMART" id="SM00448">
    <property type="entry name" value="REC"/>
    <property type="match status" value="1"/>
</dbReference>
<dbReference type="PRINTS" id="PR00038">
    <property type="entry name" value="HTHLUXR"/>
</dbReference>
<feature type="domain" description="HTH luxR-type" evidence="4">
    <location>
        <begin position="148"/>
        <end position="213"/>
    </location>
</feature>
<dbReference type="OrthoDB" id="9797341at2"/>
<dbReference type="Proteomes" id="UP000268007">
    <property type="component" value="Unassembled WGS sequence"/>
</dbReference>
<keyword evidence="1 3" id="KW-0597">Phosphoprotein</keyword>
<keyword evidence="7" id="KW-1185">Reference proteome</keyword>
<dbReference type="AlphaFoldDB" id="A0A495J406"/>
<dbReference type="Pfam" id="PF00196">
    <property type="entry name" value="GerE"/>
    <property type="match status" value="1"/>
</dbReference>
<dbReference type="InterPro" id="IPR001789">
    <property type="entry name" value="Sig_transdc_resp-reg_receiver"/>
</dbReference>
<comment type="caution">
    <text evidence="6">The sequence shown here is derived from an EMBL/GenBank/DDBJ whole genome shotgun (WGS) entry which is preliminary data.</text>
</comment>
<dbReference type="RefSeq" id="WP_121199180.1">
    <property type="nucleotide sequence ID" value="NZ_RBKU01000001.1"/>
</dbReference>
<dbReference type="PANTHER" id="PTHR43214">
    <property type="entry name" value="TWO-COMPONENT RESPONSE REGULATOR"/>
    <property type="match status" value="1"/>
</dbReference>
<dbReference type="PANTHER" id="PTHR43214:SF43">
    <property type="entry name" value="TWO-COMPONENT RESPONSE REGULATOR"/>
    <property type="match status" value="1"/>
</dbReference>
<dbReference type="InterPro" id="IPR000792">
    <property type="entry name" value="Tscrpt_reg_LuxR_C"/>
</dbReference>
<dbReference type="PROSITE" id="PS50110">
    <property type="entry name" value="RESPONSE_REGULATORY"/>
    <property type="match status" value="1"/>
</dbReference>
<dbReference type="GO" id="GO:0003677">
    <property type="term" value="F:DNA binding"/>
    <property type="evidence" value="ECO:0007669"/>
    <property type="project" value="UniProtKB-KW"/>
</dbReference>
<proteinExistence type="predicted"/>
<evidence type="ECO:0000259" key="4">
    <source>
        <dbReference type="PROSITE" id="PS50043"/>
    </source>
</evidence>
<feature type="domain" description="Response regulatory" evidence="5">
    <location>
        <begin position="4"/>
        <end position="122"/>
    </location>
</feature>
<dbReference type="PROSITE" id="PS50043">
    <property type="entry name" value="HTH_LUXR_2"/>
    <property type="match status" value="1"/>
</dbReference>
<accession>A0A495J406</accession>
<dbReference type="SUPFAM" id="SSF46894">
    <property type="entry name" value="C-terminal effector domain of the bipartite response regulators"/>
    <property type="match status" value="1"/>
</dbReference>
<evidence type="ECO:0000256" key="2">
    <source>
        <dbReference type="ARBA" id="ARBA00023125"/>
    </source>
</evidence>
<dbReference type="Pfam" id="PF00072">
    <property type="entry name" value="Response_reg"/>
    <property type="match status" value="1"/>
</dbReference>
<dbReference type="CDD" id="cd06170">
    <property type="entry name" value="LuxR_C_like"/>
    <property type="match status" value="1"/>
</dbReference>
<organism evidence="6 7">
    <name type="scientific">Mucilaginibacter gracilis</name>
    <dbReference type="NCBI Taxonomy" id="423350"/>
    <lineage>
        <taxon>Bacteria</taxon>
        <taxon>Pseudomonadati</taxon>
        <taxon>Bacteroidota</taxon>
        <taxon>Sphingobacteriia</taxon>
        <taxon>Sphingobacteriales</taxon>
        <taxon>Sphingobacteriaceae</taxon>
        <taxon>Mucilaginibacter</taxon>
    </lineage>
</organism>
<reference evidence="6 7" key="1">
    <citation type="submission" date="2018-10" db="EMBL/GenBank/DDBJ databases">
        <title>Genomic Encyclopedia of Archaeal and Bacterial Type Strains, Phase II (KMG-II): from individual species to whole genera.</title>
        <authorList>
            <person name="Goeker M."/>
        </authorList>
    </citation>
    <scope>NUCLEOTIDE SEQUENCE [LARGE SCALE GENOMIC DNA]</scope>
    <source>
        <strain evidence="6 7">DSM 18602</strain>
    </source>
</reference>
<evidence type="ECO:0000256" key="1">
    <source>
        <dbReference type="ARBA" id="ARBA00022553"/>
    </source>
</evidence>
<dbReference type="InterPro" id="IPR016032">
    <property type="entry name" value="Sig_transdc_resp-reg_C-effctor"/>
</dbReference>
<evidence type="ECO:0000313" key="7">
    <source>
        <dbReference type="Proteomes" id="UP000268007"/>
    </source>
</evidence>
<dbReference type="Gene3D" id="3.40.50.2300">
    <property type="match status" value="1"/>
</dbReference>
<gene>
    <name evidence="6" type="ORF">BDD43_3929</name>
</gene>
<dbReference type="GO" id="GO:0000160">
    <property type="term" value="P:phosphorelay signal transduction system"/>
    <property type="evidence" value="ECO:0007669"/>
    <property type="project" value="InterPro"/>
</dbReference>
<dbReference type="InterPro" id="IPR058245">
    <property type="entry name" value="NreC/VraR/RcsB-like_REC"/>
</dbReference>
<dbReference type="SMART" id="SM00421">
    <property type="entry name" value="HTH_LUXR"/>
    <property type="match status" value="1"/>
</dbReference>
<keyword evidence="2" id="KW-0238">DNA-binding</keyword>
<dbReference type="InterPro" id="IPR039420">
    <property type="entry name" value="WalR-like"/>
</dbReference>
<protein>
    <submittedName>
        <fullName evidence="6">LuxR family two component transcriptional regulator</fullName>
    </submittedName>
</protein>
<sequence length="218" mass="24272">MSIKVAVVDDQNIFRQSLCFLIESIADFELVASAADGDTLLATLATLPLLPDVLLMDMSMPGMDGIELNTILNKRFPTVKVIVLSVHGQNRLISKMISAGAAAYLVKNCDRDELITAIKTTYTTGYYMNKQVLVAIQEKNRSVGKLKHFDAYTILTDREIQVLEMICNQYASAEIAEKLFISARTVEGHRNNLLLKTQSRNTAGLVLFAIKHQLFTLF</sequence>
<evidence type="ECO:0000313" key="6">
    <source>
        <dbReference type="EMBL" id="RKR83715.1"/>
    </source>
</evidence>
<name>A0A495J406_9SPHI</name>
<dbReference type="SUPFAM" id="SSF52172">
    <property type="entry name" value="CheY-like"/>
    <property type="match status" value="1"/>
</dbReference>
<dbReference type="EMBL" id="RBKU01000001">
    <property type="protein sequence ID" value="RKR83715.1"/>
    <property type="molecule type" value="Genomic_DNA"/>
</dbReference>